<accession>A0A3P1CNK9</accession>
<keyword evidence="3" id="KW-1185">Reference proteome</keyword>
<gene>
    <name evidence="2" type="ORF">EHT87_09740</name>
</gene>
<sequence length="111" mass="12548">MRMQIANLLSGIPASLPEELVDELLSGRGFRLERIVSKGHGSPDGFWYDQAEHEWVILLQGEARLELDGHPELIHLSAGMAVNLPAHLKHRVAWTHPEEETVWLALFYSTD</sequence>
<evidence type="ECO:0000313" key="3">
    <source>
        <dbReference type="Proteomes" id="UP000274271"/>
    </source>
</evidence>
<dbReference type="Gene3D" id="2.60.120.10">
    <property type="entry name" value="Jelly Rolls"/>
    <property type="match status" value="1"/>
</dbReference>
<name>A0A3P1CNK9_9BACT</name>
<dbReference type="InterPro" id="IPR013096">
    <property type="entry name" value="Cupin_2"/>
</dbReference>
<comment type="caution">
    <text evidence="2">The sequence shown here is derived from an EMBL/GenBank/DDBJ whole genome shotgun (WGS) entry which is preliminary data.</text>
</comment>
<evidence type="ECO:0000313" key="2">
    <source>
        <dbReference type="EMBL" id="RRB14839.1"/>
    </source>
</evidence>
<dbReference type="CDD" id="cd06981">
    <property type="entry name" value="cupin_reut_a1446"/>
    <property type="match status" value="1"/>
</dbReference>
<reference evidence="2 3" key="1">
    <citation type="submission" date="2018-11" db="EMBL/GenBank/DDBJ databases">
        <authorList>
            <person name="Zhou Z."/>
            <person name="Wang G."/>
        </authorList>
    </citation>
    <scope>NUCLEOTIDE SEQUENCE [LARGE SCALE GENOMIC DNA]</scope>
    <source>
        <strain evidence="2 3">KCTC42998</strain>
    </source>
</reference>
<dbReference type="Proteomes" id="UP000274271">
    <property type="component" value="Unassembled WGS sequence"/>
</dbReference>
<evidence type="ECO:0000259" key="1">
    <source>
        <dbReference type="Pfam" id="PF07883"/>
    </source>
</evidence>
<protein>
    <submittedName>
        <fullName evidence="2">Cupin domain-containing protein</fullName>
    </submittedName>
</protein>
<dbReference type="AlphaFoldDB" id="A0A3P1CNK9"/>
<dbReference type="SUPFAM" id="SSF51182">
    <property type="entry name" value="RmlC-like cupins"/>
    <property type="match status" value="1"/>
</dbReference>
<dbReference type="InterPro" id="IPR014710">
    <property type="entry name" value="RmlC-like_jellyroll"/>
</dbReference>
<feature type="domain" description="Cupin type-2" evidence="1">
    <location>
        <begin position="49"/>
        <end position="106"/>
    </location>
</feature>
<proteinExistence type="predicted"/>
<organism evidence="2 3">
    <name type="scientific">Larkinella knui</name>
    <dbReference type="NCBI Taxonomy" id="2025310"/>
    <lineage>
        <taxon>Bacteria</taxon>
        <taxon>Pseudomonadati</taxon>
        <taxon>Bacteroidota</taxon>
        <taxon>Cytophagia</taxon>
        <taxon>Cytophagales</taxon>
        <taxon>Spirosomataceae</taxon>
        <taxon>Larkinella</taxon>
    </lineage>
</organism>
<dbReference type="OrthoDB" id="9798585at2"/>
<dbReference type="InterPro" id="IPR011051">
    <property type="entry name" value="RmlC_Cupin_sf"/>
</dbReference>
<dbReference type="Pfam" id="PF07883">
    <property type="entry name" value="Cupin_2"/>
    <property type="match status" value="1"/>
</dbReference>
<dbReference type="EMBL" id="RQJP01000002">
    <property type="protein sequence ID" value="RRB14839.1"/>
    <property type="molecule type" value="Genomic_DNA"/>
</dbReference>